<comment type="caution">
    <text evidence="2">The sequence shown here is derived from an EMBL/GenBank/DDBJ whole genome shotgun (WGS) entry which is preliminary data.</text>
</comment>
<evidence type="ECO:0000313" key="2">
    <source>
        <dbReference type="EMBL" id="EJK53433.1"/>
    </source>
</evidence>
<keyword evidence="1" id="KW-1133">Transmembrane helix</keyword>
<protein>
    <submittedName>
        <fullName evidence="2">Uncharacterized protein</fullName>
    </submittedName>
</protein>
<proteinExistence type="predicted"/>
<dbReference type="AlphaFoldDB" id="K0RI87"/>
<feature type="transmembrane region" description="Helical" evidence="1">
    <location>
        <begin position="62"/>
        <end position="84"/>
    </location>
</feature>
<reference evidence="2 3" key="1">
    <citation type="journal article" date="2012" name="Genome Biol.">
        <title>Genome and low-iron response of an oceanic diatom adapted to chronic iron limitation.</title>
        <authorList>
            <person name="Lommer M."/>
            <person name="Specht M."/>
            <person name="Roy A.S."/>
            <person name="Kraemer L."/>
            <person name="Andreson R."/>
            <person name="Gutowska M.A."/>
            <person name="Wolf J."/>
            <person name="Bergner S.V."/>
            <person name="Schilhabel M.B."/>
            <person name="Klostermeier U.C."/>
            <person name="Beiko R.G."/>
            <person name="Rosenstiel P."/>
            <person name="Hippler M."/>
            <person name="Laroche J."/>
        </authorList>
    </citation>
    <scope>NUCLEOTIDE SEQUENCE [LARGE SCALE GENOMIC DNA]</scope>
    <source>
        <strain evidence="2 3">CCMP1005</strain>
    </source>
</reference>
<name>K0RI87_THAOC</name>
<evidence type="ECO:0000313" key="3">
    <source>
        <dbReference type="Proteomes" id="UP000266841"/>
    </source>
</evidence>
<feature type="non-terminal residue" evidence="2">
    <location>
        <position position="1"/>
    </location>
</feature>
<keyword evidence="1" id="KW-0472">Membrane</keyword>
<dbReference type="EMBL" id="AGNL01037784">
    <property type="protein sequence ID" value="EJK53433.1"/>
    <property type="molecule type" value="Genomic_DNA"/>
</dbReference>
<organism evidence="2 3">
    <name type="scientific">Thalassiosira oceanica</name>
    <name type="common">Marine diatom</name>
    <dbReference type="NCBI Taxonomy" id="159749"/>
    <lineage>
        <taxon>Eukaryota</taxon>
        <taxon>Sar</taxon>
        <taxon>Stramenopiles</taxon>
        <taxon>Ochrophyta</taxon>
        <taxon>Bacillariophyta</taxon>
        <taxon>Coscinodiscophyceae</taxon>
        <taxon>Thalassiosirophycidae</taxon>
        <taxon>Thalassiosirales</taxon>
        <taxon>Thalassiosiraceae</taxon>
        <taxon>Thalassiosira</taxon>
    </lineage>
</organism>
<dbReference type="Proteomes" id="UP000266841">
    <property type="component" value="Unassembled WGS sequence"/>
</dbReference>
<sequence>GADRTEVHLWPLMPLTVQLLVLDLCRTLLACLLVQLAVGPLAVHAAVLDEAARRAVLELDAVAPLLAAVGAGFATAALAVDGLAVHHGGPRPRLGEGLPLGEARAKKVRTTGWTDGRAGEQHTLFGALGTLTRRRAEKKAEKKQKSVSLCLSVWIACCLLLPRHPAETPSVGR</sequence>
<keyword evidence="3" id="KW-1185">Reference proteome</keyword>
<feature type="transmembrane region" description="Helical" evidence="1">
    <location>
        <begin position="20"/>
        <end position="42"/>
    </location>
</feature>
<keyword evidence="1" id="KW-0812">Transmembrane</keyword>
<evidence type="ECO:0000256" key="1">
    <source>
        <dbReference type="SAM" id="Phobius"/>
    </source>
</evidence>
<gene>
    <name evidence="2" type="ORF">THAOC_27137</name>
</gene>
<accession>K0RI87</accession>